<accession>A0ABP7WJ50</accession>
<dbReference type="EMBL" id="BAABCV010000003">
    <property type="protein sequence ID" value="GAA4090021.1"/>
    <property type="molecule type" value="Genomic_DNA"/>
</dbReference>
<evidence type="ECO:0000259" key="1">
    <source>
        <dbReference type="Pfam" id="PF07995"/>
    </source>
</evidence>
<keyword evidence="3" id="KW-1185">Reference proteome</keyword>
<protein>
    <submittedName>
        <fullName evidence="2">PQQ-dependent sugar dehydrogenase</fullName>
    </submittedName>
</protein>
<dbReference type="SUPFAM" id="SSF50952">
    <property type="entry name" value="Soluble quinoprotein glucose dehydrogenase"/>
    <property type="match status" value="1"/>
</dbReference>
<name>A0ABP7WJ50_9SPHI</name>
<reference evidence="3" key="1">
    <citation type="journal article" date="2019" name="Int. J. Syst. Evol. Microbiol.">
        <title>The Global Catalogue of Microorganisms (GCM) 10K type strain sequencing project: providing services to taxonomists for standard genome sequencing and annotation.</title>
        <authorList>
            <consortium name="The Broad Institute Genomics Platform"/>
            <consortium name="The Broad Institute Genome Sequencing Center for Infectious Disease"/>
            <person name="Wu L."/>
            <person name="Ma J."/>
        </authorList>
    </citation>
    <scope>NUCLEOTIDE SEQUENCE [LARGE SCALE GENOMIC DNA]</scope>
    <source>
        <strain evidence="3">JCM 17085</strain>
    </source>
</reference>
<dbReference type="InterPro" id="IPR012938">
    <property type="entry name" value="Glc/Sorbosone_DH"/>
</dbReference>
<dbReference type="InterPro" id="IPR011041">
    <property type="entry name" value="Quinoprot_gluc/sorb_DH_b-prop"/>
</dbReference>
<dbReference type="InterPro" id="IPR011042">
    <property type="entry name" value="6-blade_b-propeller_TolB-like"/>
</dbReference>
<feature type="domain" description="Glucose/Sorbosone dehydrogenase" evidence="1">
    <location>
        <begin position="51"/>
        <end position="391"/>
    </location>
</feature>
<proteinExistence type="predicted"/>
<comment type="caution">
    <text evidence="2">The sequence shown here is derived from an EMBL/GenBank/DDBJ whole genome shotgun (WGS) entry which is preliminary data.</text>
</comment>
<dbReference type="PANTHER" id="PTHR19328">
    <property type="entry name" value="HEDGEHOG-INTERACTING PROTEIN"/>
    <property type="match status" value="1"/>
</dbReference>
<evidence type="ECO:0000313" key="3">
    <source>
        <dbReference type="Proteomes" id="UP001500841"/>
    </source>
</evidence>
<dbReference type="Pfam" id="PF07995">
    <property type="entry name" value="GSDH"/>
    <property type="match status" value="1"/>
</dbReference>
<dbReference type="Gene3D" id="2.120.10.30">
    <property type="entry name" value="TolB, C-terminal domain"/>
    <property type="match status" value="1"/>
</dbReference>
<evidence type="ECO:0000313" key="2">
    <source>
        <dbReference type="EMBL" id="GAA4090021.1"/>
    </source>
</evidence>
<organism evidence="2 3">
    <name type="scientific">Mucilaginibacter panaciglaebae</name>
    <dbReference type="NCBI Taxonomy" id="502331"/>
    <lineage>
        <taxon>Bacteria</taxon>
        <taxon>Pseudomonadati</taxon>
        <taxon>Bacteroidota</taxon>
        <taxon>Sphingobacteriia</taxon>
        <taxon>Sphingobacteriales</taxon>
        <taxon>Sphingobacteriaceae</taxon>
        <taxon>Mucilaginibacter</taxon>
    </lineage>
</organism>
<dbReference type="Proteomes" id="UP001500841">
    <property type="component" value="Unassembled WGS sequence"/>
</dbReference>
<dbReference type="RefSeq" id="WP_345101298.1">
    <property type="nucleotide sequence ID" value="NZ_BAABCV010000003.1"/>
</dbReference>
<sequence length="405" mass="44880">MRKYLNSRLLTVLFGGVSIVLLPSYILKKTDPGELPRPTLSFNAHQVIDGLQAPLDMAFIDNDDILVAEQGGKIRELKNGKLLKTPLLDISSKLVKLMPVDVRGLLGFAIHPKFKSNHKIYVFYSAPATTDKTDHKDVVAEYTLSTNTTPDPNSGRILFTADEPGQGDNGGCLKFGRDGYLYIAMGDGGGGGDKHGPIGNGQNMNTLLGKILRIDINSNTTYNIPKDNPFIGKADMRPEIWAYGLRNTWRFSFNSKTGQLFTSDVGEGTWEEVDIIEKGGNYGWRMVEGDHCFNPKEDCDFTGTIKPIAEYDHKHGVSVIGGYVYNGKQLSGQKGKYFFADWTGPIYYIERKGNEWQQGQIQLQNYPSNLKITSWGEDPSGELYVITNGGNLLSETKGAIYKITK</sequence>
<dbReference type="PANTHER" id="PTHR19328:SF75">
    <property type="entry name" value="ALDOSE SUGAR DEHYDROGENASE YLII"/>
    <property type="match status" value="1"/>
</dbReference>
<gene>
    <name evidence="2" type="ORF">GCM10022392_09350</name>
</gene>